<name>A0A9X3EMG4_9BACT</name>
<evidence type="ECO:0000256" key="1">
    <source>
        <dbReference type="SAM" id="MobiDB-lite"/>
    </source>
</evidence>
<evidence type="ECO:0000313" key="3">
    <source>
        <dbReference type="Proteomes" id="UP001150924"/>
    </source>
</evidence>
<reference evidence="2" key="1">
    <citation type="submission" date="2022-11" db="EMBL/GenBank/DDBJ databases">
        <title>Minimal conservation of predation-associated metabolite biosynthetic gene clusters underscores biosynthetic potential of Myxococcota including descriptions for ten novel species: Archangium lansinium sp. nov., Myxococcus landrumus sp. nov., Nannocystis bai.</title>
        <authorList>
            <person name="Ahearne A."/>
            <person name="Stevens C."/>
            <person name="Phillips K."/>
        </authorList>
    </citation>
    <scope>NUCLEOTIDE SEQUENCE</scope>
    <source>
        <strain evidence="2">Na p29</strain>
    </source>
</reference>
<dbReference type="RefSeq" id="WP_267769088.1">
    <property type="nucleotide sequence ID" value="NZ_JAPNKE010000002.1"/>
</dbReference>
<proteinExistence type="predicted"/>
<dbReference type="AlphaFoldDB" id="A0A9X3EMG4"/>
<dbReference type="Proteomes" id="UP001150924">
    <property type="component" value="Unassembled WGS sequence"/>
</dbReference>
<evidence type="ECO:0000313" key="2">
    <source>
        <dbReference type="EMBL" id="MCY1006739.1"/>
    </source>
</evidence>
<dbReference type="EMBL" id="JAPNKE010000002">
    <property type="protein sequence ID" value="MCY1006739.1"/>
    <property type="molecule type" value="Genomic_DNA"/>
</dbReference>
<gene>
    <name evidence="2" type="ORF">OV079_14495</name>
</gene>
<accession>A0A9X3EMG4</accession>
<comment type="caution">
    <text evidence="2">The sequence shown here is derived from an EMBL/GenBank/DDBJ whole genome shotgun (WGS) entry which is preliminary data.</text>
</comment>
<feature type="region of interest" description="Disordered" evidence="1">
    <location>
        <begin position="24"/>
        <end position="45"/>
    </location>
</feature>
<organism evidence="2 3">
    <name type="scientific">Nannocystis pusilla</name>
    <dbReference type="NCBI Taxonomy" id="889268"/>
    <lineage>
        <taxon>Bacteria</taxon>
        <taxon>Pseudomonadati</taxon>
        <taxon>Myxococcota</taxon>
        <taxon>Polyangia</taxon>
        <taxon>Nannocystales</taxon>
        <taxon>Nannocystaceae</taxon>
        <taxon>Nannocystis</taxon>
    </lineage>
</organism>
<protein>
    <submittedName>
        <fullName evidence="2">Uncharacterized protein</fullName>
    </submittedName>
</protein>
<keyword evidence="3" id="KW-1185">Reference proteome</keyword>
<sequence length="136" mass="14937">MDTTVTAWGLWDCTRCGQKDISGRDKRCPSCGDPREQHELDAMRPPDDAAFEGAVVRGDGHDGLRFAEIATNGDRERTVQDGSYAVVFAYGDEGETYTRDTPKAEYDGWQAGEPVLVSVDHLHGPTGVRRPTDPEP</sequence>